<reference evidence="2 3" key="1">
    <citation type="submission" date="2020-10" db="EMBL/GenBank/DDBJ databases">
        <title>Olsenella immobilis sp.nov., isolated from the mud in a fermentation cellar used for the production of Chinese strong-flavoured liquor.</title>
        <authorList>
            <person name="Lu L."/>
        </authorList>
    </citation>
    <scope>NUCLEOTIDE SEQUENCE [LARGE SCALE GENOMIC DNA]</scope>
    <source>
        <strain evidence="2 3">LZLJ-2</strain>
    </source>
</reference>
<evidence type="ECO:0000313" key="2">
    <source>
        <dbReference type="EMBL" id="QOY61535.1"/>
    </source>
</evidence>
<sequence length="264" mass="27341">MSVAALVVGVLCGHFLLGNAGTVSLGGKTTLSADELDSTIATYTYQGATSNISARDVITQSSTVDAAANSDGTYAVPSPSDVVVYAQDAIILQGAKDKGLSVTDDEVSAYATQMFGTDDYATIASSYSIDEDTAKTTLTSSALMSKLRDAVVTTTLPDQPTAPTAPADGAEDTPTADYASYVISLAGDEWDAGSNTWASTDGDYYAALSSYEITNDSATYAAAQAAYSVAYTAYSTAYTQRATEWSTYVNSLLSQATMQIGSLV</sequence>
<keyword evidence="1" id="KW-0732">Signal</keyword>
<dbReference type="Proteomes" id="UP000593735">
    <property type="component" value="Chromosome"/>
</dbReference>
<evidence type="ECO:0000256" key="1">
    <source>
        <dbReference type="SAM" id="SignalP"/>
    </source>
</evidence>
<keyword evidence="3" id="KW-1185">Reference proteome</keyword>
<organism evidence="2 3">
    <name type="scientific">Thermophilibacter immobilis</name>
    <dbReference type="NCBI Taxonomy" id="2779519"/>
    <lineage>
        <taxon>Bacteria</taxon>
        <taxon>Bacillati</taxon>
        <taxon>Actinomycetota</taxon>
        <taxon>Coriobacteriia</taxon>
        <taxon>Coriobacteriales</taxon>
        <taxon>Atopobiaceae</taxon>
        <taxon>Thermophilibacter</taxon>
    </lineage>
</organism>
<dbReference type="EMBL" id="CP063767">
    <property type="protein sequence ID" value="QOY61535.1"/>
    <property type="molecule type" value="Genomic_DNA"/>
</dbReference>
<proteinExistence type="predicted"/>
<dbReference type="KEGG" id="tio:INP52_02495"/>
<feature type="signal peptide" evidence="1">
    <location>
        <begin position="1"/>
        <end position="20"/>
    </location>
</feature>
<dbReference type="AlphaFoldDB" id="A0A7S7MA74"/>
<gene>
    <name evidence="2" type="ORF">INP52_02495</name>
</gene>
<name>A0A7S7MA74_9ACTN</name>
<feature type="chain" id="PRO_5039496476" evidence="1">
    <location>
        <begin position="21"/>
        <end position="264"/>
    </location>
</feature>
<protein>
    <submittedName>
        <fullName evidence="2">Uncharacterized protein</fullName>
    </submittedName>
</protein>
<accession>A0A7S7MA74</accession>
<dbReference type="SUPFAM" id="SSF109998">
    <property type="entry name" value="Triger factor/SurA peptide-binding domain-like"/>
    <property type="match status" value="1"/>
</dbReference>
<dbReference type="InterPro" id="IPR027304">
    <property type="entry name" value="Trigger_fact/SurA_dom_sf"/>
</dbReference>
<evidence type="ECO:0000313" key="3">
    <source>
        <dbReference type="Proteomes" id="UP000593735"/>
    </source>
</evidence>